<protein>
    <submittedName>
        <fullName evidence="1">N-formylglutamate amidohydrolase</fullName>
    </submittedName>
</protein>
<dbReference type="RefSeq" id="WP_162370589.1">
    <property type="nucleotide sequence ID" value="NZ_JAAEEH010000022.1"/>
</dbReference>
<comment type="caution">
    <text evidence="1">The sequence shown here is derived from an EMBL/GenBank/DDBJ whole genome shotgun (WGS) entry which is preliminary data.</text>
</comment>
<dbReference type="AlphaFoldDB" id="A0A7X5HWB6"/>
<sequence length="274" mass="30447">MKERLPLLVSVPHGGLEVPPELKPFCRLDLPEILRDGDTWSDRLYGFPERVLAHHRFPVARAVLDVNRAEDDRPPANPDGVVKTVTVEGRPVWLNPRGLTKVQVESLLEAHYRPYHRLLEGASLKKGVRLALDCHTMLDKAPAAASHPGEQRPYICLGNRGDARGEVLDGPVTAPPVLVRVLARTLEAVLRNTPGLSLDPSVPLVAINQPFRGGWTIREHGTGRLPWIQLEVNRALYLAGDPRTAEPDREAALRIQKLQEILLQAFVEILSNDL</sequence>
<evidence type="ECO:0000313" key="2">
    <source>
        <dbReference type="Proteomes" id="UP000461585"/>
    </source>
</evidence>
<organism evidence="1 2">
    <name type="scientific">Anaerotalea alkaliphila</name>
    <dbReference type="NCBI Taxonomy" id="2662126"/>
    <lineage>
        <taxon>Bacteria</taxon>
        <taxon>Bacillati</taxon>
        <taxon>Bacillota</taxon>
        <taxon>Clostridia</taxon>
        <taxon>Eubacteriales</taxon>
        <taxon>Anaerotalea</taxon>
    </lineage>
</organism>
<reference evidence="1 2" key="1">
    <citation type="submission" date="2020-01" db="EMBL/GenBank/DDBJ databases">
        <title>Anaeroalcalibacter tamaniensis gen. nov., sp. nov., moderately halophilic strictly anaerobic fermenter bacterium from mud volcano of Taman peninsula.</title>
        <authorList>
            <person name="Frolova A."/>
            <person name="Merkel A.Y."/>
            <person name="Slobodkin A.I."/>
        </authorList>
    </citation>
    <scope>NUCLEOTIDE SEQUENCE [LARGE SCALE GENOMIC DNA]</scope>
    <source>
        <strain evidence="1 2">F-3ap</strain>
    </source>
</reference>
<dbReference type="InterPro" id="IPR007709">
    <property type="entry name" value="N-FG_amidohydro"/>
</dbReference>
<dbReference type="EMBL" id="JAAEEH010000022">
    <property type="protein sequence ID" value="NDL67867.1"/>
    <property type="molecule type" value="Genomic_DNA"/>
</dbReference>
<keyword evidence="2" id="KW-1185">Reference proteome</keyword>
<gene>
    <name evidence="1" type="ORF">GXN74_08960</name>
</gene>
<dbReference type="Gene3D" id="3.40.630.40">
    <property type="entry name" value="Zn-dependent exopeptidases"/>
    <property type="match status" value="1"/>
</dbReference>
<dbReference type="GO" id="GO:0016787">
    <property type="term" value="F:hydrolase activity"/>
    <property type="evidence" value="ECO:0007669"/>
    <property type="project" value="UniProtKB-KW"/>
</dbReference>
<proteinExistence type="predicted"/>
<keyword evidence="1" id="KW-0378">Hydrolase</keyword>
<evidence type="ECO:0000313" key="1">
    <source>
        <dbReference type="EMBL" id="NDL67867.1"/>
    </source>
</evidence>
<dbReference type="SUPFAM" id="SSF53187">
    <property type="entry name" value="Zn-dependent exopeptidases"/>
    <property type="match status" value="1"/>
</dbReference>
<dbReference type="Proteomes" id="UP000461585">
    <property type="component" value="Unassembled WGS sequence"/>
</dbReference>
<name>A0A7X5HWB6_9FIRM</name>
<dbReference type="Pfam" id="PF05013">
    <property type="entry name" value="FGase"/>
    <property type="match status" value="1"/>
</dbReference>
<accession>A0A7X5HWB6</accession>